<dbReference type="AlphaFoldDB" id="A0A852X9A8"/>
<dbReference type="EMBL" id="JACCFI010000001">
    <property type="protein sequence ID" value="NYG22511.1"/>
    <property type="molecule type" value="Genomic_DNA"/>
</dbReference>
<protein>
    <submittedName>
        <fullName evidence="1">Uncharacterized protein</fullName>
    </submittedName>
</protein>
<keyword evidence="2" id="KW-1185">Reference proteome</keyword>
<evidence type="ECO:0000313" key="1">
    <source>
        <dbReference type="EMBL" id="NYG22511.1"/>
    </source>
</evidence>
<evidence type="ECO:0000313" key="2">
    <source>
        <dbReference type="Proteomes" id="UP000549066"/>
    </source>
</evidence>
<sequence length="111" mass="12663">MCDFLGDKNLGSEHVARSLFKRKSDVITLPKRIGQLVCGALNMMTQFVKRGEIHTRANRLSNTDPRGYRPPEIAPVDRAVRCADGFRSIRFQDAQLELRGRMEPFDWVSAK</sequence>
<reference evidence="1 2" key="1">
    <citation type="submission" date="2020-07" db="EMBL/GenBank/DDBJ databases">
        <title>Sequencing the genomes of 1000 actinobacteria strains.</title>
        <authorList>
            <person name="Klenk H.-P."/>
        </authorList>
    </citation>
    <scope>NUCLEOTIDE SEQUENCE [LARGE SCALE GENOMIC DNA]</scope>
    <source>
        <strain evidence="1 2">DSM 8598</strain>
    </source>
</reference>
<accession>A0A852X9A8</accession>
<comment type="caution">
    <text evidence="1">The sequence shown here is derived from an EMBL/GenBank/DDBJ whole genome shotgun (WGS) entry which is preliminary data.</text>
</comment>
<proteinExistence type="predicted"/>
<organism evidence="1 2">
    <name type="scientific">Agromyces hippuratus</name>
    <dbReference type="NCBI Taxonomy" id="286438"/>
    <lineage>
        <taxon>Bacteria</taxon>
        <taxon>Bacillati</taxon>
        <taxon>Actinomycetota</taxon>
        <taxon>Actinomycetes</taxon>
        <taxon>Micrococcales</taxon>
        <taxon>Microbacteriaceae</taxon>
        <taxon>Agromyces</taxon>
    </lineage>
</organism>
<name>A0A852X9A8_9MICO</name>
<dbReference type="Proteomes" id="UP000549066">
    <property type="component" value="Unassembled WGS sequence"/>
</dbReference>
<gene>
    <name evidence="1" type="ORF">BJY17_003258</name>
</gene>